<gene>
    <name evidence="1" type="ORF">TetV_519</name>
</gene>
<reference evidence="1" key="1">
    <citation type="journal article" date="2018" name="Virology">
        <title>A giant virus infecting green algae encodes key fermentation genes.</title>
        <authorList>
            <person name="Schvarcz C.R."/>
            <person name="Steward G.F."/>
        </authorList>
    </citation>
    <scope>NUCLEOTIDE SEQUENCE [LARGE SCALE GENOMIC DNA]</scope>
</reference>
<name>A0A2P0VNY3_9VIRU</name>
<accession>A0A2P0VNY3</accession>
<evidence type="ECO:0000313" key="2">
    <source>
        <dbReference type="Proteomes" id="UP000244773"/>
    </source>
</evidence>
<dbReference type="EMBL" id="KY322437">
    <property type="protein sequence ID" value="AUF82601.1"/>
    <property type="molecule type" value="Genomic_DNA"/>
</dbReference>
<dbReference type="Proteomes" id="UP000244773">
    <property type="component" value="Segment"/>
</dbReference>
<proteinExistence type="predicted"/>
<sequence length="31" mass="3530">MIFSGFFSSYAHAIALNLKYDKEPNIVKVLL</sequence>
<organism evidence="1">
    <name type="scientific">Tetraselmis virus 1</name>
    <dbReference type="NCBI Taxonomy" id="2060617"/>
    <lineage>
        <taxon>Viruses</taxon>
        <taxon>Varidnaviria</taxon>
        <taxon>Bamfordvirae</taxon>
        <taxon>Nucleocytoviricota</taxon>
        <taxon>Megaviricetes</taxon>
        <taxon>Imitervirales</taxon>
        <taxon>Allomimiviridae</taxon>
        <taxon>Oceanusvirus</taxon>
        <taxon>Oceanusvirus kaneohense</taxon>
    </lineage>
</organism>
<evidence type="ECO:0000313" key="1">
    <source>
        <dbReference type="EMBL" id="AUF82601.1"/>
    </source>
</evidence>
<keyword evidence="2" id="KW-1185">Reference proteome</keyword>
<protein>
    <submittedName>
        <fullName evidence="1">Uncharacterized protein</fullName>
    </submittedName>
</protein>